<sequence>MLRALVSRAREWIAVDDPEDRIEGSGEPIMSPKNRRSPEAQRVLRESRDLEERHERRDEP</sequence>
<dbReference type="AlphaFoldDB" id="A0A5D5APG6"/>
<gene>
    <name evidence="2" type="ORF">FYC77_14115</name>
</gene>
<feature type="compositionally biased region" description="Basic and acidic residues" evidence="1">
    <location>
        <begin position="36"/>
        <end position="60"/>
    </location>
</feature>
<protein>
    <submittedName>
        <fullName evidence="2">Uncharacterized protein</fullName>
    </submittedName>
</protein>
<accession>A0A5D5APG6</accession>
<dbReference type="Proteomes" id="UP000324104">
    <property type="component" value="Unassembled WGS sequence"/>
</dbReference>
<organism evidence="2 3">
    <name type="scientific">Natrialba swarupiae</name>
    <dbReference type="NCBI Taxonomy" id="2448032"/>
    <lineage>
        <taxon>Archaea</taxon>
        <taxon>Methanobacteriati</taxon>
        <taxon>Methanobacteriota</taxon>
        <taxon>Stenosarchaea group</taxon>
        <taxon>Halobacteria</taxon>
        <taxon>Halobacteriales</taxon>
        <taxon>Natrialbaceae</taxon>
        <taxon>Natrialba</taxon>
    </lineage>
</organism>
<reference evidence="2 3" key="1">
    <citation type="submission" date="2019-08" db="EMBL/GenBank/DDBJ databases">
        <title>Archaea genome.</title>
        <authorList>
            <person name="Kajale S."/>
            <person name="Shouche Y."/>
            <person name="Deshpande N."/>
            <person name="Sharma A."/>
        </authorList>
    </citation>
    <scope>NUCLEOTIDE SEQUENCE [LARGE SCALE GENOMIC DNA]</scope>
    <source>
        <strain evidence="2 3">ESP3B_9</strain>
    </source>
</reference>
<dbReference type="EMBL" id="VTAW01000019">
    <property type="protein sequence ID" value="TYT61340.1"/>
    <property type="molecule type" value="Genomic_DNA"/>
</dbReference>
<keyword evidence="3" id="KW-1185">Reference proteome</keyword>
<proteinExistence type="predicted"/>
<evidence type="ECO:0000313" key="3">
    <source>
        <dbReference type="Proteomes" id="UP000324104"/>
    </source>
</evidence>
<feature type="region of interest" description="Disordered" evidence="1">
    <location>
        <begin position="19"/>
        <end position="60"/>
    </location>
</feature>
<evidence type="ECO:0000256" key="1">
    <source>
        <dbReference type="SAM" id="MobiDB-lite"/>
    </source>
</evidence>
<name>A0A5D5APG6_9EURY</name>
<comment type="caution">
    <text evidence="2">The sequence shown here is derived from an EMBL/GenBank/DDBJ whole genome shotgun (WGS) entry which is preliminary data.</text>
</comment>
<evidence type="ECO:0000313" key="2">
    <source>
        <dbReference type="EMBL" id="TYT61340.1"/>
    </source>
</evidence>
<dbReference type="RefSeq" id="WP_149082137.1">
    <property type="nucleotide sequence ID" value="NZ_VTAW01000019.1"/>
</dbReference>